<organism evidence="1">
    <name type="scientific">Haptolina ericina</name>
    <dbReference type="NCBI Taxonomy" id="156174"/>
    <lineage>
        <taxon>Eukaryota</taxon>
        <taxon>Haptista</taxon>
        <taxon>Haptophyta</taxon>
        <taxon>Prymnesiophyceae</taxon>
        <taxon>Prymnesiales</taxon>
        <taxon>Prymnesiaceae</taxon>
        <taxon>Haptolina</taxon>
    </lineage>
</organism>
<accession>A0A7S3F0G6</accession>
<name>A0A7S3F0G6_9EUKA</name>
<sequence length="219" mass="24621">MQKELARVKAAATAARAKAKEAQEQAVRDAQAETLRTAGKALPGNDKELALIRKPAPGYVRDIDLSHWAAAWLQREVGQLRHCTETCIIEVTGLNTQASDIHASVKEKNQKRALFYDLSLVVNFKGSFLQVRKPPLKETTGEMVGVFRMYNIGQDTRFCPGGDKETSYMYELGFDRRYHGQCEQWAETIKEEAAELFHIIGPLLGKWQAELVLKSETVQ</sequence>
<evidence type="ECO:0000313" key="1">
    <source>
        <dbReference type="EMBL" id="CAE0115746.1"/>
    </source>
</evidence>
<protein>
    <submittedName>
        <fullName evidence="1">Uncharacterized protein</fullName>
    </submittedName>
</protein>
<reference evidence="1" key="1">
    <citation type="submission" date="2021-01" db="EMBL/GenBank/DDBJ databases">
        <authorList>
            <person name="Corre E."/>
            <person name="Pelletier E."/>
            <person name="Niang G."/>
            <person name="Scheremetjew M."/>
            <person name="Finn R."/>
            <person name="Kale V."/>
            <person name="Holt S."/>
            <person name="Cochrane G."/>
            <person name="Meng A."/>
            <person name="Brown T."/>
            <person name="Cohen L."/>
        </authorList>
    </citation>
    <scope>NUCLEOTIDE SEQUENCE</scope>
    <source>
        <strain evidence="1">CCMP281</strain>
    </source>
</reference>
<proteinExistence type="predicted"/>
<gene>
    <name evidence="1" type="ORF">HERI1096_LOCUS16431</name>
</gene>
<dbReference type="EMBL" id="HBHX01029490">
    <property type="protein sequence ID" value="CAE0115746.1"/>
    <property type="molecule type" value="Transcribed_RNA"/>
</dbReference>
<dbReference type="AlphaFoldDB" id="A0A7S3F0G6"/>